<reference evidence="2" key="1">
    <citation type="journal article" date="2023" name="G3 (Bethesda)">
        <title>Genome assembly and association tests identify interacting loci associated with vigor, precocity, and sex in interspecific pistachio rootstocks.</title>
        <authorList>
            <person name="Palmer W."/>
            <person name="Jacygrad E."/>
            <person name="Sagayaradj S."/>
            <person name="Cavanaugh K."/>
            <person name="Han R."/>
            <person name="Bertier L."/>
            <person name="Beede B."/>
            <person name="Kafkas S."/>
            <person name="Golino D."/>
            <person name="Preece J."/>
            <person name="Michelmore R."/>
        </authorList>
    </citation>
    <scope>NUCLEOTIDE SEQUENCE [LARGE SCALE GENOMIC DNA]</scope>
</reference>
<proteinExistence type="predicted"/>
<name>A0ACC0XH66_9ROSI</name>
<evidence type="ECO:0000313" key="2">
    <source>
        <dbReference type="Proteomes" id="UP001163603"/>
    </source>
</evidence>
<comment type="caution">
    <text evidence="1">The sequence shown here is derived from an EMBL/GenBank/DDBJ whole genome shotgun (WGS) entry which is preliminary data.</text>
</comment>
<accession>A0ACC0XH66</accession>
<keyword evidence="2" id="KW-1185">Reference proteome</keyword>
<sequence length="34" mass="4260">MREIMVDLSLFFFIQVYIYCIKRCKYPFTVKHNI</sequence>
<organism evidence="1 2">
    <name type="scientific">Pistacia integerrima</name>
    <dbReference type="NCBI Taxonomy" id="434235"/>
    <lineage>
        <taxon>Eukaryota</taxon>
        <taxon>Viridiplantae</taxon>
        <taxon>Streptophyta</taxon>
        <taxon>Embryophyta</taxon>
        <taxon>Tracheophyta</taxon>
        <taxon>Spermatophyta</taxon>
        <taxon>Magnoliopsida</taxon>
        <taxon>eudicotyledons</taxon>
        <taxon>Gunneridae</taxon>
        <taxon>Pentapetalae</taxon>
        <taxon>rosids</taxon>
        <taxon>malvids</taxon>
        <taxon>Sapindales</taxon>
        <taxon>Anacardiaceae</taxon>
        <taxon>Pistacia</taxon>
    </lineage>
</organism>
<protein>
    <submittedName>
        <fullName evidence="1">Uncharacterized protein</fullName>
    </submittedName>
</protein>
<evidence type="ECO:0000313" key="1">
    <source>
        <dbReference type="EMBL" id="KAJ0017001.1"/>
    </source>
</evidence>
<dbReference type="Proteomes" id="UP001163603">
    <property type="component" value="Chromosome 12"/>
</dbReference>
<dbReference type="EMBL" id="CM047747">
    <property type="protein sequence ID" value="KAJ0017001.1"/>
    <property type="molecule type" value="Genomic_DNA"/>
</dbReference>
<gene>
    <name evidence="1" type="ORF">Pint_10576</name>
</gene>